<dbReference type="AlphaFoldDB" id="A0A3D9CG84"/>
<dbReference type="Pfam" id="PF00691">
    <property type="entry name" value="OmpA"/>
    <property type="match status" value="1"/>
</dbReference>
<dbReference type="OrthoDB" id="719419at2"/>
<evidence type="ECO:0000256" key="3">
    <source>
        <dbReference type="ARBA" id="ARBA00023237"/>
    </source>
</evidence>
<proteinExistence type="predicted"/>
<evidence type="ECO:0000313" key="7">
    <source>
        <dbReference type="Proteomes" id="UP000256769"/>
    </source>
</evidence>
<dbReference type="SUPFAM" id="SSF103088">
    <property type="entry name" value="OmpA-like"/>
    <property type="match status" value="1"/>
</dbReference>
<dbReference type="InterPro" id="IPR006664">
    <property type="entry name" value="OMP_bac"/>
</dbReference>
<accession>A0A3D9CG84</accession>
<dbReference type="InterPro" id="IPR036737">
    <property type="entry name" value="OmpA-like_sf"/>
</dbReference>
<dbReference type="Proteomes" id="UP000256769">
    <property type="component" value="Unassembled WGS sequence"/>
</dbReference>
<evidence type="ECO:0000256" key="2">
    <source>
        <dbReference type="ARBA" id="ARBA00023136"/>
    </source>
</evidence>
<sequence length="884" mass="99447">MAKGVKKIKVTSGFTYPKMSVLGQRITIKPGEWVQFEVDEWLPGTTAEEKKKELIWMRQSGDRKIIIYQVPSVIGYRFRISKQLCGSYFYYIEASMSGKRDFKNNTGIYVKGWCEPKIVSSKWSTQKGSKSIKNSNKVNYISYGHIVHLNLMTEGLNGNTLIIELWNQQRAKNDKLVFVYTDVQVIDGEVNLRIENTYAWMAFVDNIQNVEEFYIKVKDTASKQYIKDKLGDDLHAIYLNVKNKVATSNTNGVYNQTPTKVYKPDVSNARYEPCKFEVINITENEVKDGKANNTTVTVFENGKGLKHKNAPQENIHRTIFYKFDSTIIDKDGEEILNNILKFLLEHKGSTINLSGYACVIGKENYNKGLSQRRADIVKKFFADGGLDPARIISVGKGEVDPTDDKKGRDNIRYKNEKDYENNRRVDISFTFNAHDAHTIVYEALAPSSDINLTVATSGLINKGCFRGKDKHEKKVIVKSPEYTSPYEINQSSLAFPVHSQLAAANVAPLNYIWPSFNLLSMQSSATIYNVFINSCRWFSNKNNAVVQVKVFPDIKWTVEFKWNHDQPFAYSFGNKLHPYDIQEGRKKVIGAEFDRATSKSFGEMDQSFALSLKAEWNRITQGRSSAPQTLELGHKWDGKIRRTLALFNKMKSMTEKISNSPLSQGRARFTIESPKIAFSAQWYLERAPKTSLDLTHMVVIGVSAKPLVEAKIEIDLWKIFIKFGGDAVCPGAGSIISWILDKLGKEAGMHFLISFSGGAYVDGKVTINTSYPKETTGEVKTTGKIQVVAEFKAWAKGGVGYLGFEGEVKADASTSVTAGIKVGADKNGIYTAPVAEFAGVKATFVAIGTVKLGVFKRTLTYEGESRLVMPDEIKFEKKYMNFDN</sequence>
<keyword evidence="2 4" id="KW-0472">Membrane</keyword>
<comment type="caution">
    <text evidence="6">The sequence shown here is derived from an EMBL/GenBank/DDBJ whole genome shotgun (WGS) entry which is preliminary data.</text>
</comment>
<evidence type="ECO:0000313" key="6">
    <source>
        <dbReference type="EMBL" id="REC64749.1"/>
    </source>
</evidence>
<evidence type="ECO:0000259" key="5">
    <source>
        <dbReference type="PROSITE" id="PS51123"/>
    </source>
</evidence>
<dbReference type="PRINTS" id="PR01021">
    <property type="entry name" value="OMPADOMAIN"/>
</dbReference>
<dbReference type="InterPro" id="IPR050330">
    <property type="entry name" value="Bact_OuterMem_StrucFunc"/>
</dbReference>
<dbReference type="PROSITE" id="PS51123">
    <property type="entry name" value="OMPA_2"/>
    <property type="match status" value="1"/>
</dbReference>
<dbReference type="InterPro" id="IPR006665">
    <property type="entry name" value="OmpA-like"/>
</dbReference>
<keyword evidence="3" id="KW-0998">Cell outer membrane</keyword>
<evidence type="ECO:0000256" key="4">
    <source>
        <dbReference type="PROSITE-ProRule" id="PRU00473"/>
    </source>
</evidence>
<feature type="domain" description="OmpA-like" evidence="5">
    <location>
        <begin position="308"/>
        <end position="433"/>
    </location>
</feature>
<dbReference type="GO" id="GO:0009279">
    <property type="term" value="C:cell outer membrane"/>
    <property type="evidence" value="ECO:0007669"/>
    <property type="project" value="UniProtKB-SubCell"/>
</dbReference>
<dbReference type="PANTHER" id="PTHR30329:SF21">
    <property type="entry name" value="LIPOPROTEIN YIAD-RELATED"/>
    <property type="match status" value="1"/>
</dbReference>
<gene>
    <name evidence="6" type="ORF">DRF59_19300</name>
</gene>
<evidence type="ECO:0000256" key="1">
    <source>
        <dbReference type="ARBA" id="ARBA00004442"/>
    </source>
</evidence>
<dbReference type="Gene3D" id="3.30.1330.60">
    <property type="entry name" value="OmpA-like domain"/>
    <property type="match status" value="1"/>
</dbReference>
<keyword evidence="7" id="KW-1185">Reference proteome</keyword>
<reference evidence="6 7" key="1">
    <citation type="journal article" date="2007" name="Int. J. Syst. Evol. Microbiol.">
        <title>Chryseobacterium flavum sp. nov., isolated from polluted soil.</title>
        <authorList>
            <person name="Zhou Y."/>
            <person name="Dong J."/>
            <person name="Wang X."/>
            <person name="Huang X."/>
            <person name="Zhang K.Y."/>
            <person name="Zhang Y.Q."/>
            <person name="Guo Y.F."/>
            <person name="Lai R."/>
            <person name="Li W.J."/>
        </authorList>
    </citation>
    <scope>NUCLEOTIDE SEQUENCE [LARGE SCALE GENOMIC DNA]</scope>
    <source>
        <strain evidence="6 7">KCTC 12877</strain>
    </source>
</reference>
<dbReference type="CDD" id="cd07185">
    <property type="entry name" value="OmpA_C-like"/>
    <property type="match status" value="1"/>
</dbReference>
<dbReference type="EMBL" id="QNUE01000025">
    <property type="protein sequence ID" value="REC64749.1"/>
    <property type="molecule type" value="Genomic_DNA"/>
</dbReference>
<organism evidence="6 7">
    <name type="scientific">Chryseobacterium flavum</name>
    <dbReference type="NCBI Taxonomy" id="415851"/>
    <lineage>
        <taxon>Bacteria</taxon>
        <taxon>Pseudomonadati</taxon>
        <taxon>Bacteroidota</taxon>
        <taxon>Flavobacteriia</taxon>
        <taxon>Flavobacteriales</taxon>
        <taxon>Weeksellaceae</taxon>
        <taxon>Chryseobacterium group</taxon>
        <taxon>Chryseobacterium</taxon>
    </lineage>
</organism>
<protein>
    <recommendedName>
        <fullName evidence="5">OmpA-like domain-containing protein</fullName>
    </recommendedName>
</protein>
<comment type="subcellular location">
    <subcellularLocation>
        <location evidence="1">Cell outer membrane</location>
    </subcellularLocation>
</comment>
<dbReference type="PANTHER" id="PTHR30329">
    <property type="entry name" value="STATOR ELEMENT OF FLAGELLAR MOTOR COMPLEX"/>
    <property type="match status" value="1"/>
</dbReference>
<dbReference type="RefSeq" id="WP_115964002.1">
    <property type="nucleotide sequence ID" value="NZ_CBCRVL010000004.1"/>
</dbReference>
<name>A0A3D9CG84_9FLAO</name>